<evidence type="ECO:0000313" key="2">
    <source>
        <dbReference type="Proteomes" id="UP000198284"/>
    </source>
</evidence>
<sequence>MKSVSPASLAVPSDRPQKLYRYSQSIWLERSLAQGEFRLQPPQPEAASSDRILPWSARQASMTSARNYLTLSLASAWDEKLFDAFPGTDCCLVIHDPEQFGERIHRAAQRALPSWAGIDAAVSYGMPSPLGATFSKSRQFAMEKEWLFAWRPMQPGLSSRPVIIRIGSIEGIAELRQRAV</sequence>
<organism evidence="1 2">
    <name type="scientific">Noviherbaspirillum humi</name>
    <dbReference type="NCBI Taxonomy" id="1688639"/>
    <lineage>
        <taxon>Bacteria</taxon>
        <taxon>Pseudomonadati</taxon>
        <taxon>Pseudomonadota</taxon>
        <taxon>Betaproteobacteria</taxon>
        <taxon>Burkholderiales</taxon>
        <taxon>Oxalobacteraceae</taxon>
        <taxon>Noviherbaspirillum</taxon>
    </lineage>
</organism>
<name>A0A239BWZ3_9BURK</name>
<evidence type="ECO:0000313" key="1">
    <source>
        <dbReference type="EMBL" id="SNS12162.1"/>
    </source>
</evidence>
<dbReference type="OrthoDB" id="8773261at2"/>
<keyword evidence="2" id="KW-1185">Reference proteome</keyword>
<protein>
    <submittedName>
        <fullName evidence="1">Uncharacterized protein</fullName>
    </submittedName>
</protein>
<dbReference type="RefSeq" id="WP_089397369.1">
    <property type="nucleotide sequence ID" value="NZ_FZOT01000001.1"/>
</dbReference>
<proteinExistence type="predicted"/>
<reference evidence="1 2" key="1">
    <citation type="submission" date="2017-06" db="EMBL/GenBank/DDBJ databases">
        <authorList>
            <person name="Kim H.J."/>
            <person name="Triplett B.A."/>
        </authorList>
    </citation>
    <scope>NUCLEOTIDE SEQUENCE [LARGE SCALE GENOMIC DNA]</scope>
    <source>
        <strain evidence="1 2">U15</strain>
    </source>
</reference>
<dbReference type="Proteomes" id="UP000198284">
    <property type="component" value="Unassembled WGS sequence"/>
</dbReference>
<gene>
    <name evidence="1" type="ORF">SAMN06265795_101122</name>
</gene>
<accession>A0A239BWZ3</accession>
<dbReference type="EMBL" id="FZOT01000001">
    <property type="protein sequence ID" value="SNS12162.1"/>
    <property type="molecule type" value="Genomic_DNA"/>
</dbReference>
<dbReference type="AlphaFoldDB" id="A0A239BWZ3"/>